<dbReference type="RefSeq" id="WP_092278005.1">
    <property type="nucleotide sequence ID" value="NZ_LT629762.1"/>
</dbReference>
<dbReference type="STRING" id="1148509.SAMN05216222_3666"/>
<feature type="region of interest" description="Disordered" evidence="1">
    <location>
        <begin position="137"/>
        <end position="165"/>
    </location>
</feature>
<dbReference type="AlphaFoldDB" id="A0A1H1YZ87"/>
<dbReference type="Proteomes" id="UP000245056">
    <property type="component" value="Unassembled WGS sequence"/>
</dbReference>
<dbReference type="OrthoDB" id="6900486at2"/>
<reference evidence="3 4" key="1">
    <citation type="submission" date="2016-10" db="EMBL/GenBank/DDBJ databases">
        <authorList>
            <person name="de Groot N.N."/>
        </authorList>
    </citation>
    <scope>NUCLEOTIDE SEQUENCE [LARGE SCALE GENOMIC DNA]</scope>
    <source>
        <strain evidence="3 4">LMG 26867</strain>
    </source>
</reference>
<accession>A0A1H1YZ87</accession>
<evidence type="ECO:0000256" key="1">
    <source>
        <dbReference type="SAM" id="MobiDB-lite"/>
    </source>
</evidence>
<organism evidence="3 4">
    <name type="scientific">Pseudomonas prosekii</name>
    <dbReference type="NCBI Taxonomy" id="1148509"/>
    <lineage>
        <taxon>Bacteria</taxon>
        <taxon>Pseudomonadati</taxon>
        <taxon>Pseudomonadota</taxon>
        <taxon>Gammaproteobacteria</taxon>
        <taxon>Pseudomonadales</taxon>
        <taxon>Pseudomonadaceae</taxon>
        <taxon>Pseudomonas</taxon>
    </lineage>
</organism>
<evidence type="ECO:0000313" key="5">
    <source>
        <dbReference type="Proteomes" id="UP000245056"/>
    </source>
</evidence>
<protein>
    <submittedName>
        <fullName evidence="3">Uncharacterized protein</fullName>
    </submittedName>
</protein>
<feature type="compositionally biased region" description="Polar residues" evidence="1">
    <location>
        <begin position="156"/>
        <end position="165"/>
    </location>
</feature>
<dbReference type="EMBL" id="QFAW01000011">
    <property type="protein sequence ID" value="PWE45453.1"/>
    <property type="molecule type" value="Genomic_DNA"/>
</dbReference>
<gene>
    <name evidence="2" type="ORF">C9I49_10950</name>
    <name evidence="3" type="ORF">SAMN05216222_3666</name>
</gene>
<sequence length="165" mass="17795">MIQPMKFKPRKTHPLHRLPYVGCENYVDRYGRIGYWDVPLAGGYNGGWQTGRALGNIAIKHMSQHDHDGDGGHLKSIASAWLQRASTATPDELDTLQGQVLGFMTVIGIWTHSAAAQSSCKLADCDEKTELKTANAGIGFPASGASRGSAVKQRTRSSNADSIKG</sequence>
<dbReference type="EMBL" id="LT629762">
    <property type="protein sequence ID" value="SDT26659.1"/>
    <property type="molecule type" value="Genomic_DNA"/>
</dbReference>
<name>A0A1H1YZ87_9PSED</name>
<proteinExistence type="predicted"/>
<evidence type="ECO:0000313" key="3">
    <source>
        <dbReference type="EMBL" id="SDT26659.1"/>
    </source>
</evidence>
<reference evidence="2 5" key="2">
    <citation type="submission" date="2018-05" db="EMBL/GenBank/DDBJ databases">
        <title>Genome sequences of two Antarctic strains of Pseudomonas prosekii: insights into adaptation to extreme conditions.</title>
        <authorList>
            <person name="Snopkova K."/>
            <person name="Dufkova K."/>
            <person name="Cejkova D."/>
            <person name="Sedlacek I."/>
            <person name="Smajs D."/>
        </authorList>
    </citation>
    <scope>NUCLEOTIDE SEQUENCE [LARGE SCALE GENOMIC DNA]</scope>
    <source>
        <strain evidence="2 5">P2673</strain>
    </source>
</reference>
<dbReference type="Proteomes" id="UP000198481">
    <property type="component" value="Chromosome I"/>
</dbReference>
<evidence type="ECO:0000313" key="2">
    <source>
        <dbReference type="EMBL" id="PWE45453.1"/>
    </source>
</evidence>
<evidence type="ECO:0000313" key="4">
    <source>
        <dbReference type="Proteomes" id="UP000198481"/>
    </source>
</evidence>